<dbReference type="AlphaFoldDB" id="A0A3P4B2X6"/>
<dbReference type="Proteomes" id="UP000277294">
    <property type="component" value="Unassembled WGS sequence"/>
</dbReference>
<reference evidence="2 3" key="1">
    <citation type="submission" date="2018-10" db="EMBL/GenBank/DDBJ databases">
        <authorList>
            <person name="Criscuolo A."/>
        </authorList>
    </citation>
    <scope>NUCLEOTIDE SEQUENCE [LARGE SCALE GENOMIC DNA]</scope>
    <source>
        <strain evidence="2">DnA1</strain>
    </source>
</reference>
<dbReference type="SUPFAM" id="SSF144052">
    <property type="entry name" value="Thermophilic metalloprotease-like"/>
    <property type="match status" value="1"/>
</dbReference>
<organism evidence="2 3">
    <name type="scientific">Pigmentiphaga humi</name>
    <dbReference type="NCBI Taxonomy" id="2478468"/>
    <lineage>
        <taxon>Bacteria</taxon>
        <taxon>Pseudomonadati</taxon>
        <taxon>Pseudomonadota</taxon>
        <taxon>Betaproteobacteria</taxon>
        <taxon>Burkholderiales</taxon>
        <taxon>Alcaligenaceae</taxon>
        <taxon>Pigmentiphaga</taxon>
    </lineage>
</organism>
<protein>
    <submittedName>
        <fullName evidence="2">2,5-dihydroxypyridine 5,6-dioxygenase</fullName>
        <ecNumber evidence="2">1.13.11.9</ecNumber>
    </submittedName>
</protein>
<keyword evidence="3" id="KW-1185">Reference proteome</keyword>
<dbReference type="GO" id="GO:0047075">
    <property type="term" value="F:2,5-dihydroxypyridine 5,6-dioxygenase activity"/>
    <property type="evidence" value="ECO:0007669"/>
    <property type="project" value="UniProtKB-EC"/>
</dbReference>
<keyword evidence="2" id="KW-0223">Dioxygenase</keyword>
<dbReference type="InterPro" id="IPR058739">
    <property type="entry name" value="NicX"/>
</dbReference>
<dbReference type="GO" id="GO:0046872">
    <property type="term" value="F:metal ion binding"/>
    <property type="evidence" value="ECO:0007669"/>
    <property type="project" value="UniProtKB-KW"/>
</dbReference>
<dbReference type="OrthoDB" id="6918951at2"/>
<dbReference type="Pfam" id="PF26233">
    <property type="entry name" value="NicX"/>
    <property type="match status" value="1"/>
</dbReference>
<evidence type="ECO:0000313" key="2">
    <source>
        <dbReference type="EMBL" id="VCU69988.1"/>
    </source>
</evidence>
<dbReference type="EC" id="1.13.11.9" evidence="2"/>
<gene>
    <name evidence="2" type="primary">nicX_6</name>
    <name evidence="2" type="ORF">PIGHUM_02055</name>
</gene>
<keyword evidence="2" id="KW-0560">Oxidoreductase</keyword>
<evidence type="ECO:0000313" key="3">
    <source>
        <dbReference type="Proteomes" id="UP000277294"/>
    </source>
</evidence>
<keyword evidence="1" id="KW-0479">Metal-binding</keyword>
<accession>A0A3P4B2X6</accession>
<dbReference type="InterPro" id="IPR052170">
    <property type="entry name" value="M29_Exopeptidase"/>
</dbReference>
<evidence type="ECO:0000256" key="1">
    <source>
        <dbReference type="ARBA" id="ARBA00022723"/>
    </source>
</evidence>
<name>A0A3P4B2X6_9BURK</name>
<dbReference type="EMBL" id="UWPJ01000017">
    <property type="protein sequence ID" value="VCU69988.1"/>
    <property type="molecule type" value="Genomic_DNA"/>
</dbReference>
<dbReference type="PANTHER" id="PTHR34448">
    <property type="entry name" value="AMINOPEPTIDASE"/>
    <property type="match status" value="1"/>
</dbReference>
<dbReference type="RefSeq" id="WP_124079511.1">
    <property type="nucleotide sequence ID" value="NZ_UWPJ01000017.1"/>
</dbReference>
<sequence length="354" mass="38421">MAVSDDHRLAMWRGVLELCRLQSSEGVIVLTSETSHPQNVDAALRAALSFGTRAFRVELPPLAPHQPGSDRTAHLGATPLSGNPLAVGLLKQADLVIDLMGLLHSPEQLDILAAGTRILMVVEPPEILARLMPTEDDKRRVMAADARLRAARTMHVTSAAGTDLVLPLGQFGTLPEYGYADEPGHWDHWPSGFISTWPAERSAQGRVVIDVGDMLFPIKRYVESAPIVLDVRDGYITRIDGGFEAAYLRRYLESYRDPDAYAVAHVGWGLQPKAAWTALGARDKQQSLGMDARSFYGNFLFSTGPNAEAGGNNHSACHVDIPMSRCSVSLDGEPIVTDGEIVAADQRLDHGASR</sequence>
<proteinExistence type="predicted"/>
<dbReference type="PANTHER" id="PTHR34448:SF1">
    <property type="entry name" value="BLL6088 PROTEIN"/>
    <property type="match status" value="1"/>
</dbReference>